<evidence type="ECO:0000313" key="3">
    <source>
        <dbReference type="Proteomes" id="UP000324143"/>
    </source>
</evidence>
<evidence type="ECO:0000259" key="1">
    <source>
        <dbReference type="Pfam" id="PF13529"/>
    </source>
</evidence>
<dbReference type="InterPro" id="IPR039564">
    <property type="entry name" value="Peptidase_C39-like"/>
</dbReference>
<feature type="domain" description="Peptidase C39-like" evidence="1">
    <location>
        <begin position="9"/>
        <end position="146"/>
    </location>
</feature>
<organism evidence="2 3">
    <name type="scientific">Candidatus Mcinerneyibacterium aminivorans</name>
    <dbReference type="NCBI Taxonomy" id="2703815"/>
    <lineage>
        <taxon>Bacteria</taxon>
        <taxon>Candidatus Macinerneyibacteriota</taxon>
        <taxon>Candidatus Mcinerneyibacteria</taxon>
        <taxon>Candidatus Mcinerneyibacteriales</taxon>
        <taxon>Candidatus Mcinerneyibacteriaceae</taxon>
        <taxon>Candidatus Mcinerneyibacterium</taxon>
    </lineage>
</organism>
<gene>
    <name evidence="2" type="ORF">FXF47_03505</name>
</gene>
<proteinExistence type="predicted"/>
<dbReference type="EMBL" id="VSIX01000032">
    <property type="protein sequence ID" value="TYB31675.1"/>
    <property type="molecule type" value="Genomic_DNA"/>
</dbReference>
<evidence type="ECO:0000313" key="2">
    <source>
        <dbReference type="EMBL" id="TYB31675.1"/>
    </source>
</evidence>
<dbReference type="Proteomes" id="UP000324143">
    <property type="component" value="Unassembled WGS sequence"/>
</dbReference>
<protein>
    <recommendedName>
        <fullName evidence="1">Peptidase C39-like domain-containing protein</fullName>
    </recommendedName>
</protein>
<name>A0A5D0MID5_9BACT</name>
<reference evidence="2" key="1">
    <citation type="submission" date="2019-08" db="EMBL/GenBank/DDBJ databases">
        <title>Genomic characterization of a novel candidate phylum (ARYD3) from a high temperature, high salinity tertiary oil reservoir in north central Oklahoma, USA.</title>
        <authorList>
            <person name="Youssef N.H."/>
            <person name="Yadav A."/>
            <person name="Elshahed M.S."/>
        </authorList>
    </citation>
    <scope>NUCLEOTIDE SEQUENCE [LARGE SCALE GENOMIC DNA]</scope>
    <source>
        <strain evidence="2">ARYD3</strain>
    </source>
</reference>
<sequence>MFSLPPQAPFGNWNDTRQAAGCEEASAVMAMNWVYNSNLTKNNALIQIIAISNFEHNNYGSFYDTSAEDTVKRIFKAYFSYTNVKIKPVLDQKSIIYELNKNRIIIVPVNGQKLNNPYFTPPGPKRHMLLIIGWNKISQYFITNDPGTKRGRNFKYKKDILYDAIRNYETGNNIPIKDTKKVMIVVKR</sequence>
<dbReference type="Pfam" id="PF13529">
    <property type="entry name" value="Peptidase_C39_2"/>
    <property type="match status" value="1"/>
</dbReference>
<accession>A0A5D0MID5</accession>
<keyword evidence="3" id="KW-1185">Reference proteome</keyword>
<dbReference type="Gene3D" id="3.90.70.10">
    <property type="entry name" value="Cysteine proteinases"/>
    <property type="match status" value="1"/>
</dbReference>
<comment type="caution">
    <text evidence="2">The sequence shown here is derived from an EMBL/GenBank/DDBJ whole genome shotgun (WGS) entry which is preliminary data.</text>
</comment>
<dbReference type="AlphaFoldDB" id="A0A5D0MID5"/>